<dbReference type="Proteomes" id="UP001189429">
    <property type="component" value="Unassembled WGS sequence"/>
</dbReference>
<feature type="non-terminal residue" evidence="2">
    <location>
        <position position="1"/>
    </location>
</feature>
<reference evidence="2" key="1">
    <citation type="submission" date="2023-10" db="EMBL/GenBank/DDBJ databases">
        <authorList>
            <person name="Chen Y."/>
            <person name="Shah S."/>
            <person name="Dougan E. K."/>
            <person name="Thang M."/>
            <person name="Chan C."/>
        </authorList>
    </citation>
    <scope>NUCLEOTIDE SEQUENCE [LARGE SCALE GENOMIC DNA]</scope>
</reference>
<evidence type="ECO:0000313" key="3">
    <source>
        <dbReference type="Proteomes" id="UP001189429"/>
    </source>
</evidence>
<feature type="compositionally biased region" description="Basic residues" evidence="1">
    <location>
        <begin position="93"/>
        <end position="105"/>
    </location>
</feature>
<comment type="caution">
    <text evidence="2">The sequence shown here is derived from an EMBL/GenBank/DDBJ whole genome shotgun (WGS) entry which is preliminary data.</text>
</comment>
<evidence type="ECO:0000313" key="2">
    <source>
        <dbReference type="EMBL" id="CAK0801813.1"/>
    </source>
</evidence>
<sequence>GREYERHSVSELRSTVLRERRTGIEVWSEALDLRAAAPESPPAVFYLYTDRQGFRSVAGPAALSQPDAIAALSEPRGRFGRALRVSPLERAGRRPHLRRAPRRRAAGSWSCC</sequence>
<proteinExistence type="predicted"/>
<organism evidence="2 3">
    <name type="scientific">Prorocentrum cordatum</name>
    <dbReference type="NCBI Taxonomy" id="2364126"/>
    <lineage>
        <taxon>Eukaryota</taxon>
        <taxon>Sar</taxon>
        <taxon>Alveolata</taxon>
        <taxon>Dinophyceae</taxon>
        <taxon>Prorocentrales</taxon>
        <taxon>Prorocentraceae</taxon>
        <taxon>Prorocentrum</taxon>
    </lineage>
</organism>
<accession>A0ABN9QET5</accession>
<evidence type="ECO:0000256" key="1">
    <source>
        <dbReference type="SAM" id="MobiDB-lite"/>
    </source>
</evidence>
<name>A0ABN9QET5_9DINO</name>
<dbReference type="EMBL" id="CAUYUJ010002666">
    <property type="protein sequence ID" value="CAK0801813.1"/>
    <property type="molecule type" value="Genomic_DNA"/>
</dbReference>
<gene>
    <name evidence="2" type="ORF">PCOR1329_LOCUS9544</name>
</gene>
<keyword evidence="3" id="KW-1185">Reference proteome</keyword>
<protein>
    <submittedName>
        <fullName evidence="2">Uncharacterized protein</fullName>
    </submittedName>
</protein>
<feature type="region of interest" description="Disordered" evidence="1">
    <location>
        <begin position="90"/>
        <end position="112"/>
    </location>
</feature>